<dbReference type="SUPFAM" id="SSF56112">
    <property type="entry name" value="Protein kinase-like (PK-like)"/>
    <property type="match status" value="1"/>
</dbReference>
<dbReference type="Gene3D" id="3.30.200.20">
    <property type="entry name" value="Phosphorylase Kinase, domain 1"/>
    <property type="match status" value="1"/>
</dbReference>
<dbReference type="InParanoid" id="D6U4M2"/>
<organism evidence="2 3">
    <name type="scientific">Ktedonobacter racemifer DSM 44963</name>
    <dbReference type="NCBI Taxonomy" id="485913"/>
    <lineage>
        <taxon>Bacteria</taxon>
        <taxon>Bacillati</taxon>
        <taxon>Chloroflexota</taxon>
        <taxon>Ktedonobacteria</taxon>
        <taxon>Ktedonobacterales</taxon>
        <taxon>Ktedonobacteraceae</taxon>
        <taxon>Ktedonobacter</taxon>
    </lineage>
</organism>
<accession>D6U4M2</accession>
<keyword evidence="3" id="KW-1185">Reference proteome</keyword>
<evidence type="ECO:0000313" key="3">
    <source>
        <dbReference type="Proteomes" id="UP000004508"/>
    </source>
</evidence>
<dbReference type="InterPro" id="IPR051678">
    <property type="entry name" value="AGP_Transferase"/>
</dbReference>
<dbReference type="PANTHER" id="PTHR21310">
    <property type="entry name" value="AMINOGLYCOSIDE PHOSPHOTRANSFERASE-RELATED-RELATED"/>
    <property type="match status" value="1"/>
</dbReference>
<feature type="domain" description="Aminoglycoside phosphotransferase" evidence="1">
    <location>
        <begin position="39"/>
        <end position="250"/>
    </location>
</feature>
<comment type="caution">
    <text evidence="2">The sequence shown here is derived from an EMBL/GenBank/DDBJ whole genome shotgun (WGS) entry which is preliminary data.</text>
</comment>
<proteinExistence type="predicted"/>
<reference evidence="2 3" key="1">
    <citation type="journal article" date="2011" name="Stand. Genomic Sci.">
        <title>Non-contiguous finished genome sequence and contextual data of the filamentous soil bacterium Ktedonobacter racemifer type strain (SOSP1-21).</title>
        <authorList>
            <person name="Chang Y.J."/>
            <person name="Land M."/>
            <person name="Hauser L."/>
            <person name="Chertkov O."/>
            <person name="Del Rio T.G."/>
            <person name="Nolan M."/>
            <person name="Copeland A."/>
            <person name="Tice H."/>
            <person name="Cheng J.F."/>
            <person name="Lucas S."/>
            <person name="Han C."/>
            <person name="Goodwin L."/>
            <person name="Pitluck S."/>
            <person name="Ivanova N."/>
            <person name="Ovchinikova G."/>
            <person name="Pati A."/>
            <person name="Chen A."/>
            <person name="Palaniappan K."/>
            <person name="Mavromatis K."/>
            <person name="Liolios K."/>
            <person name="Brettin T."/>
            <person name="Fiebig A."/>
            <person name="Rohde M."/>
            <person name="Abt B."/>
            <person name="Goker M."/>
            <person name="Detter J.C."/>
            <person name="Woyke T."/>
            <person name="Bristow J."/>
            <person name="Eisen J.A."/>
            <person name="Markowitz V."/>
            <person name="Hugenholtz P."/>
            <person name="Kyrpides N.C."/>
            <person name="Klenk H.P."/>
            <person name="Lapidus A."/>
        </authorList>
    </citation>
    <scope>NUCLEOTIDE SEQUENCE [LARGE SCALE GENOMIC DNA]</scope>
    <source>
        <strain evidence="3">DSM 44963</strain>
    </source>
</reference>
<dbReference type="FunCoup" id="D6U4M2">
    <property type="interactions" value="5"/>
</dbReference>
<dbReference type="eggNOG" id="COG3173">
    <property type="taxonomic scope" value="Bacteria"/>
</dbReference>
<evidence type="ECO:0000259" key="1">
    <source>
        <dbReference type="Pfam" id="PF01636"/>
    </source>
</evidence>
<dbReference type="GO" id="GO:0016740">
    <property type="term" value="F:transferase activity"/>
    <property type="evidence" value="ECO:0007669"/>
    <property type="project" value="UniProtKB-KW"/>
</dbReference>
<sequence length="292" mass="33389">MQKQENYIEVIREEYPQLNIQQTQLNTNGQFNDILIINGELVFRFPKYASAIPQLEAESAHLRALQGHLTLPIPNPIYHSRERTQVGRVFSGYKMIPGEPLWPETLQALDEATVQHLAEQVAGFLRQLHSLSAAELGLDLPTPEGNEVWADLYRRFRERLFPFMRVDARDEVVHAFEAFLGDARNQDYQPVLIHGDFGCSNILYDQRDQRITGIIDFSSISLGDPAVDIAALTCSVGYGEDFAKRFKRIYPDIDTLLPRTRFYTSTFALQEALYGIENNDQESFKAGIKDYI</sequence>
<dbReference type="PANTHER" id="PTHR21310:SF42">
    <property type="entry name" value="BIFUNCTIONAL AAC_APH"/>
    <property type="match status" value="1"/>
</dbReference>
<dbReference type="Pfam" id="PF01636">
    <property type="entry name" value="APH"/>
    <property type="match status" value="1"/>
</dbReference>
<dbReference type="STRING" id="485913.Krac_2176"/>
<evidence type="ECO:0000313" key="2">
    <source>
        <dbReference type="EMBL" id="EFH81452.1"/>
    </source>
</evidence>
<dbReference type="AlphaFoldDB" id="D6U4M2"/>
<dbReference type="InterPro" id="IPR002575">
    <property type="entry name" value="Aminoglycoside_PTrfase"/>
</dbReference>
<dbReference type="Proteomes" id="UP000004508">
    <property type="component" value="Unassembled WGS sequence"/>
</dbReference>
<name>D6U4M2_KTERA</name>
<dbReference type="OrthoDB" id="60975at2"/>
<protein>
    <submittedName>
        <fullName evidence="2">Aminoglycoside phosphotransferase</fullName>
    </submittedName>
</protein>
<gene>
    <name evidence="2" type="ORF">Krac_2176</name>
</gene>
<dbReference type="RefSeq" id="WP_007918837.1">
    <property type="nucleotide sequence ID" value="NZ_ADVG01000004.1"/>
</dbReference>
<dbReference type="InterPro" id="IPR011009">
    <property type="entry name" value="Kinase-like_dom_sf"/>
</dbReference>
<keyword evidence="2" id="KW-0808">Transferase</keyword>
<dbReference type="EMBL" id="ADVG01000004">
    <property type="protein sequence ID" value="EFH81452.1"/>
    <property type="molecule type" value="Genomic_DNA"/>
</dbReference>
<dbReference type="Gene3D" id="3.90.1200.10">
    <property type="match status" value="1"/>
</dbReference>